<proteinExistence type="predicted"/>
<dbReference type="AlphaFoldDB" id="A0AAD9GJD2"/>
<sequence length="155" mass="17375">MHAAIRACLEDAGVTGLVDKLTASPTAEVQVDAGDNQSTPCHYWGGKFRRVQSDFALPDCSVRQMWMLWVCGNKSKQIPPHRQLDGRDMPSRKLKKAAESASLYYDQDRESCCVKELTRNDSQNVDEAMQVFVVYAESVDIDKEQNTRESADADT</sequence>
<dbReference type="Proteomes" id="UP001259832">
    <property type="component" value="Unassembled WGS sequence"/>
</dbReference>
<comment type="caution">
    <text evidence="1">The sequence shown here is derived from an EMBL/GenBank/DDBJ whole genome shotgun (WGS) entry which is preliminary data.</text>
</comment>
<protein>
    <submittedName>
        <fullName evidence="1">Uncharacterized protein</fullName>
    </submittedName>
</protein>
<name>A0AAD9GJD2_9STRA</name>
<gene>
    <name evidence="1" type="ORF">P3T76_008550</name>
</gene>
<evidence type="ECO:0000313" key="2">
    <source>
        <dbReference type="Proteomes" id="UP001259832"/>
    </source>
</evidence>
<reference evidence="1" key="1">
    <citation type="submission" date="2023-08" db="EMBL/GenBank/DDBJ databases">
        <title>Reference Genome Resource for the Citrus Pathogen Phytophthora citrophthora.</title>
        <authorList>
            <person name="Moller H."/>
            <person name="Coetzee B."/>
            <person name="Rose L.J."/>
            <person name="Van Niekerk J.M."/>
        </authorList>
    </citation>
    <scope>NUCLEOTIDE SEQUENCE</scope>
    <source>
        <strain evidence="1">STE-U-9442</strain>
    </source>
</reference>
<organism evidence="1 2">
    <name type="scientific">Phytophthora citrophthora</name>
    <dbReference type="NCBI Taxonomy" id="4793"/>
    <lineage>
        <taxon>Eukaryota</taxon>
        <taxon>Sar</taxon>
        <taxon>Stramenopiles</taxon>
        <taxon>Oomycota</taxon>
        <taxon>Peronosporomycetes</taxon>
        <taxon>Peronosporales</taxon>
        <taxon>Peronosporaceae</taxon>
        <taxon>Phytophthora</taxon>
    </lineage>
</organism>
<dbReference type="EMBL" id="JASMQC010000016">
    <property type="protein sequence ID" value="KAK1939166.1"/>
    <property type="molecule type" value="Genomic_DNA"/>
</dbReference>
<keyword evidence="2" id="KW-1185">Reference proteome</keyword>
<accession>A0AAD9GJD2</accession>
<evidence type="ECO:0000313" key="1">
    <source>
        <dbReference type="EMBL" id="KAK1939166.1"/>
    </source>
</evidence>